<protein>
    <submittedName>
        <fullName evidence="2">Uncharacterized protein</fullName>
    </submittedName>
</protein>
<name>A0A8H6WUC6_9AGAR</name>
<reference evidence="2" key="1">
    <citation type="submission" date="2020-05" db="EMBL/GenBank/DDBJ databases">
        <title>Mycena genomes resolve the evolution of fungal bioluminescence.</title>
        <authorList>
            <person name="Tsai I.J."/>
        </authorList>
    </citation>
    <scope>NUCLEOTIDE SEQUENCE</scope>
    <source>
        <strain evidence="2">CCC161011</strain>
    </source>
</reference>
<comment type="caution">
    <text evidence="2">The sequence shown here is derived from an EMBL/GenBank/DDBJ whole genome shotgun (WGS) entry which is preliminary data.</text>
</comment>
<dbReference type="AlphaFoldDB" id="A0A8H6WUC6"/>
<evidence type="ECO:0000256" key="1">
    <source>
        <dbReference type="SAM" id="MobiDB-lite"/>
    </source>
</evidence>
<proteinExistence type="predicted"/>
<dbReference type="SUPFAM" id="SSF57850">
    <property type="entry name" value="RING/U-box"/>
    <property type="match status" value="1"/>
</dbReference>
<evidence type="ECO:0000313" key="2">
    <source>
        <dbReference type="EMBL" id="KAF7328149.1"/>
    </source>
</evidence>
<evidence type="ECO:0000313" key="3">
    <source>
        <dbReference type="Proteomes" id="UP000620124"/>
    </source>
</evidence>
<sequence length="166" mass="18642">MDNKYRNSIDLCFECREATPVVQRSGFRHISSHLVVKTIRRIHDGEGLPIIRKAKVVAERVKEHSRATQAPPSRIEGPPQPDGHVGMSKPEVQVLRCWSCKTPVSHPFWACVECAEDTYICMDCDAKDLGAKKAAVKGHKHHHALVQLYDNQQIAEPEVMEVTLIG</sequence>
<dbReference type="OrthoDB" id="3063634at2759"/>
<feature type="region of interest" description="Disordered" evidence="1">
    <location>
        <begin position="61"/>
        <end position="84"/>
    </location>
</feature>
<organism evidence="2 3">
    <name type="scientific">Mycena venus</name>
    <dbReference type="NCBI Taxonomy" id="2733690"/>
    <lineage>
        <taxon>Eukaryota</taxon>
        <taxon>Fungi</taxon>
        <taxon>Dikarya</taxon>
        <taxon>Basidiomycota</taxon>
        <taxon>Agaricomycotina</taxon>
        <taxon>Agaricomycetes</taxon>
        <taxon>Agaricomycetidae</taxon>
        <taxon>Agaricales</taxon>
        <taxon>Marasmiineae</taxon>
        <taxon>Mycenaceae</taxon>
        <taxon>Mycena</taxon>
    </lineage>
</organism>
<dbReference type="EMBL" id="JACAZI010000038">
    <property type="protein sequence ID" value="KAF7328149.1"/>
    <property type="molecule type" value="Genomic_DNA"/>
</dbReference>
<gene>
    <name evidence="2" type="ORF">MVEN_02572400</name>
</gene>
<dbReference type="Proteomes" id="UP000620124">
    <property type="component" value="Unassembled WGS sequence"/>
</dbReference>
<keyword evidence="3" id="KW-1185">Reference proteome</keyword>
<accession>A0A8H6WUC6</accession>